<dbReference type="EMBL" id="AWQU01000077">
    <property type="protein sequence ID" value="KFB07577.1"/>
    <property type="molecule type" value="Genomic_DNA"/>
</dbReference>
<dbReference type="NCBIfam" id="NF008036">
    <property type="entry name" value="PRK10768.1"/>
    <property type="match status" value="1"/>
</dbReference>
<dbReference type="GO" id="GO:0006152">
    <property type="term" value="P:purine nucleoside catabolic process"/>
    <property type="evidence" value="ECO:0007669"/>
    <property type="project" value="TreeGrafter"/>
</dbReference>
<dbReference type="GO" id="GO:0008477">
    <property type="term" value="F:purine nucleosidase activity"/>
    <property type="evidence" value="ECO:0007669"/>
    <property type="project" value="TreeGrafter"/>
</dbReference>
<dbReference type="PANTHER" id="PTHR12304">
    <property type="entry name" value="INOSINE-URIDINE PREFERRING NUCLEOSIDE HYDROLASE"/>
    <property type="match status" value="1"/>
</dbReference>
<sequence length="305" mass="34281">MEKEKIIIDTDPGIDDAIAIIFALHNPKFDIKLISTVAGNVDVEKTTTNALKILSEYKKDIPVAKGSESPLINTLETCESVHGNTGMDGYDFKKPIKSCLKNHAVNEIYKILKESDTPITIVALAPLTNIALLLSLYKDVKHKIKRIVLMGGAINRGNSSPSAEFNFYIDPEAAKIVIDSKLDIVIVPLEIGMKSLIYKDDCEKFKNLNKTGEIFYNLFKHYRGGSLQTGLKMYDPTVITYLEKPEIFTTQKVFVDIETTKTYVYGHSIIDLKNKLNKTPNVTICTDIDANKFIEWFNNSMKMCE</sequence>
<evidence type="ECO:0000313" key="5">
    <source>
        <dbReference type="Proteomes" id="UP000028523"/>
    </source>
</evidence>
<accession>A0A084U3P1</accession>
<name>A0A084U3P1_MALIO</name>
<dbReference type="InterPro" id="IPR015910">
    <property type="entry name" value="I/U_nuclsd_hydro_CS"/>
</dbReference>
<gene>
    <name evidence="4" type="primary">rihC</name>
    <name evidence="4" type="ORF">P271_422</name>
</gene>
<keyword evidence="2" id="KW-0326">Glycosidase</keyword>
<dbReference type="AlphaFoldDB" id="A0A084U3P1"/>
<dbReference type="SUPFAM" id="SSF53590">
    <property type="entry name" value="Nucleoside hydrolase"/>
    <property type="match status" value="1"/>
</dbReference>
<evidence type="ECO:0000256" key="1">
    <source>
        <dbReference type="ARBA" id="ARBA00022801"/>
    </source>
</evidence>
<evidence type="ECO:0000259" key="3">
    <source>
        <dbReference type="Pfam" id="PF01156"/>
    </source>
</evidence>
<dbReference type="Proteomes" id="UP000028523">
    <property type="component" value="Unassembled WGS sequence"/>
</dbReference>
<dbReference type="Pfam" id="PF01156">
    <property type="entry name" value="IU_nuc_hydro"/>
    <property type="match status" value="1"/>
</dbReference>
<proteinExistence type="predicted"/>
<dbReference type="InterPro" id="IPR023186">
    <property type="entry name" value="IUNH"/>
</dbReference>
<dbReference type="RefSeq" id="WP_036451951.1">
    <property type="nucleotide sequence ID" value="NZ_AWQU01000077.1"/>
</dbReference>
<dbReference type="PANTHER" id="PTHR12304:SF15">
    <property type="entry name" value="NON-SPECIFIC RIBONUCLEOSIDE HYDROLASE RIHC"/>
    <property type="match status" value="1"/>
</dbReference>
<dbReference type="GO" id="GO:0045437">
    <property type="term" value="F:uridine nucleosidase activity"/>
    <property type="evidence" value="ECO:0007669"/>
    <property type="project" value="UniProtKB-ARBA"/>
</dbReference>
<feature type="domain" description="Inosine/uridine-preferring nucleoside hydrolase" evidence="3">
    <location>
        <begin position="6"/>
        <end position="295"/>
    </location>
</feature>
<protein>
    <submittedName>
        <fullName evidence="4">Ribonucleoside hydrolase</fullName>
    </submittedName>
</protein>
<dbReference type="Gene3D" id="3.90.245.10">
    <property type="entry name" value="Ribonucleoside hydrolase-like"/>
    <property type="match status" value="1"/>
</dbReference>
<dbReference type="PROSITE" id="PS01247">
    <property type="entry name" value="IUNH"/>
    <property type="match status" value="1"/>
</dbReference>
<evidence type="ECO:0000256" key="2">
    <source>
        <dbReference type="ARBA" id="ARBA00023295"/>
    </source>
</evidence>
<dbReference type="InterPro" id="IPR001910">
    <property type="entry name" value="Inosine/uridine_hydrolase_dom"/>
</dbReference>
<keyword evidence="1 4" id="KW-0378">Hydrolase</keyword>
<dbReference type="InterPro" id="IPR036452">
    <property type="entry name" value="Ribo_hydro-like"/>
</dbReference>
<dbReference type="CDD" id="cd02651">
    <property type="entry name" value="nuc_hydro_IU_UC_XIUA"/>
    <property type="match status" value="1"/>
</dbReference>
<reference evidence="4 5" key="1">
    <citation type="journal article" date="2014" name="PLoS ONE">
        <title>Reduction of Hydrogen Peroxide Accumulation and Toxicity by a Catalase from Mycoplasma iowae.</title>
        <authorList>
            <person name="Pritchard R.E."/>
            <person name="Prassinos A.J."/>
            <person name="Osborne J.D."/>
            <person name="Raviv Z."/>
            <person name="Balish M.F."/>
        </authorList>
    </citation>
    <scope>NUCLEOTIDE SEQUENCE [LARGE SCALE GENOMIC DNA]</scope>
    <source>
        <strain evidence="4 5">DK-CPA</strain>
    </source>
</reference>
<organism evidence="4 5">
    <name type="scientific">Malacoplasma iowae DK-CPA</name>
    <dbReference type="NCBI Taxonomy" id="1394179"/>
    <lineage>
        <taxon>Bacteria</taxon>
        <taxon>Bacillati</taxon>
        <taxon>Mycoplasmatota</taxon>
        <taxon>Mycoplasmoidales</taxon>
        <taxon>Mycoplasmoidaceae</taxon>
        <taxon>Malacoplasma</taxon>
    </lineage>
</organism>
<evidence type="ECO:0000313" key="4">
    <source>
        <dbReference type="EMBL" id="KFB07577.1"/>
    </source>
</evidence>
<keyword evidence="5" id="KW-1185">Reference proteome</keyword>
<comment type="caution">
    <text evidence="4">The sequence shown here is derived from an EMBL/GenBank/DDBJ whole genome shotgun (WGS) entry which is preliminary data.</text>
</comment>
<dbReference type="GO" id="GO:0005829">
    <property type="term" value="C:cytosol"/>
    <property type="evidence" value="ECO:0007669"/>
    <property type="project" value="TreeGrafter"/>
</dbReference>